<name>A0A0P8XU91_DROAN</name>
<dbReference type="Gene3D" id="1.20.1050.10">
    <property type="match status" value="1"/>
</dbReference>
<dbReference type="GeneID" id="6493033"/>
<dbReference type="InterPro" id="IPR010987">
    <property type="entry name" value="Glutathione-S-Trfase_C-like"/>
</dbReference>
<protein>
    <submittedName>
        <fullName evidence="5">Uncharacterized protein, isoform B</fullName>
        <ecNumber evidence="5">2.5.1.18</ecNumber>
    </submittedName>
</protein>
<dbReference type="CDD" id="cd03184">
    <property type="entry name" value="GST_C_Omega"/>
    <property type="match status" value="1"/>
</dbReference>
<dbReference type="Pfam" id="PF13417">
    <property type="entry name" value="GST_N_3"/>
    <property type="match status" value="1"/>
</dbReference>
<keyword evidence="6" id="KW-1185">Reference proteome</keyword>
<dbReference type="Pfam" id="PF13410">
    <property type="entry name" value="GST_C_2"/>
    <property type="match status" value="1"/>
</dbReference>
<sequence length="242" mass="28309">MSNLQHFTLGSSKPLFPDDGILRLYSMRFCPYAHRVHLVLDAKNVPHHDIYINLKEKPEWFREVSSSGKVPALELVREPGHPVLIESLIICDYLDEKYPEVPLYPKDALKKAQDQILIERFGQFIMTFYRILLNPNPADLVNDDIFAGLAIYEEELKQRGTEFFGGTAPGMLDYMIWPWCERFAALKYDRGLELDPERFVTLLKWRDLMLQDRAVKIFHLDGETHAKYMKSRRDGNPDYNML</sequence>
<evidence type="ECO:0000256" key="1">
    <source>
        <dbReference type="ARBA" id="ARBA00011067"/>
    </source>
</evidence>
<dbReference type="SFLD" id="SFLDG00358">
    <property type="entry name" value="Main_(cytGST)"/>
    <property type="match status" value="1"/>
</dbReference>
<dbReference type="SMR" id="A0A0P8XU91"/>
<dbReference type="PRINTS" id="PR01625">
    <property type="entry name" value="GSTRNSFRASEO"/>
</dbReference>
<keyword evidence="5" id="KW-0808">Transferase</keyword>
<dbReference type="InterPro" id="IPR040079">
    <property type="entry name" value="Glutathione_S-Trfase"/>
</dbReference>
<evidence type="ECO:0000259" key="3">
    <source>
        <dbReference type="PROSITE" id="PS50404"/>
    </source>
</evidence>
<dbReference type="SFLD" id="SFLDS00019">
    <property type="entry name" value="Glutathione_Transferase_(cytos"/>
    <property type="match status" value="1"/>
</dbReference>
<dbReference type="PANTHER" id="PTHR43968:SF6">
    <property type="entry name" value="GLUTATHIONE S-TRANSFERASE OMEGA"/>
    <property type="match status" value="1"/>
</dbReference>
<dbReference type="InterPro" id="IPR050983">
    <property type="entry name" value="GST_Omega/HSP26"/>
</dbReference>
<dbReference type="PROSITE" id="PS50404">
    <property type="entry name" value="GST_NTER"/>
    <property type="match status" value="1"/>
</dbReference>
<organism evidence="5 6">
    <name type="scientific">Drosophila ananassae</name>
    <name type="common">Fruit fly</name>
    <dbReference type="NCBI Taxonomy" id="7217"/>
    <lineage>
        <taxon>Eukaryota</taxon>
        <taxon>Metazoa</taxon>
        <taxon>Ecdysozoa</taxon>
        <taxon>Arthropoda</taxon>
        <taxon>Hexapoda</taxon>
        <taxon>Insecta</taxon>
        <taxon>Pterygota</taxon>
        <taxon>Neoptera</taxon>
        <taxon>Endopterygota</taxon>
        <taxon>Diptera</taxon>
        <taxon>Brachycera</taxon>
        <taxon>Muscomorpha</taxon>
        <taxon>Ephydroidea</taxon>
        <taxon>Drosophilidae</taxon>
        <taxon>Drosophila</taxon>
        <taxon>Sophophora</taxon>
    </lineage>
</organism>
<dbReference type="SUPFAM" id="SSF52833">
    <property type="entry name" value="Thioredoxin-like"/>
    <property type="match status" value="1"/>
</dbReference>
<comment type="similarity">
    <text evidence="1">Belongs to the GST superfamily. Omega family.</text>
</comment>
<evidence type="ECO:0000313" key="6">
    <source>
        <dbReference type="Proteomes" id="UP000007801"/>
    </source>
</evidence>
<feature type="domain" description="GST N-terminal" evidence="3">
    <location>
        <begin position="20"/>
        <end position="102"/>
    </location>
</feature>
<dbReference type="InterPro" id="IPR036249">
    <property type="entry name" value="Thioredoxin-like_sf"/>
</dbReference>
<dbReference type="GO" id="GO:0005737">
    <property type="term" value="C:cytoplasm"/>
    <property type="evidence" value="ECO:0007669"/>
    <property type="project" value="InterPro"/>
</dbReference>
<dbReference type="GO" id="GO:0045174">
    <property type="term" value="F:glutathione dehydrogenase (ascorbate) activity"/>
    <property type="evidence" value="ECO:0007669"/>
    <property type="project" value="UniProtKB-ARBA"/>
</dbReference>
<dbReference type="OrthoDB" id="4951845at2759"/>
<dbReference type="PROSITE" id="PS50405">
    <property type="entry name" value="GST_CTER"/>
    <property type="match status" value="1"/>
</dbReference>
<dbReference type="GO" id="GO:0006749">
    <property type="term" value="P:glutathione metabolic process"/>
    <property type="evidence" value="ECO:0007669"/>
    <property type="project" value="TreeGrafter"/>
</dbReference>
<evidence type="ECO:0000313" key="5">
    <source>
        <dbReference type="EMBL" id="KPU78185.1"/>
    </source>
</evidence>
<dbReference type="InterPro" id="IPR005442">
    <property type="entry name" value="GST_omega"/>
</dbReference>
<reference evidence="5 6" key="1">
    <citation type="journal article" date="2007" name="Nature">
        <title>Evolution of genes and genomes on the Drosophila phylogeny.</title>
        <authorList>
            <consortium name="Drosophila 12 Genomes Consortium"/>
            <person name="Clark A.G."/>
            <person name="Eisen M.B."/>
            <person name="Smith D.R."/>
            <person name="Bergman C.M."/>
            <person name="Oliver B."/>
            <person name="Markow T.A."/>
            <person name="Kaufman T.C."/>
            <person name="Kellis M."/>
            <person name="Gelbart W."/>
            <person name="Iyer V.N."/>
            <person name="Pollard D.A."/>
            <person name="Sackton T.B."/>
            <person name="Larracuente A.M."/>
            <person name="Singh N.D."/>
            <person name="Abad J.P."/>
            <person name="Abt D.N."/>
            <person name="Adryan B."/>
            <person name="Aguade M."/>
            <person name="Akashi H."/>
            <person name="Anderson W.W."/>
            <person name="Aquadro C.F."/>
            <person name="Ardell D.H."/>
            <person name="Arguello R."/>
            <person name="Artieri C.G."/>
            <person name="Barbash D.A."/>
            <person name="Barker D."/>
            <person name="Barsanti P."/>
            <person name="Batterham P."/>
            <person name="Batzoglou S."/>
            <person name="Begun D."/>
            <person name="Bhutkar A."/>
            <person name="Blanco E."/>
            <person name="Bosak S.A."/>
            <person name="Bradley R.K."/>
            <person name="Brand A.D."/>
            <person name="Brent M.R."/>
            <person name="Brooks A.N."/>
            <person name="Brown R.H."/>
            <person name="Butlin R.K."/>
            <person name="Caggese C."/>
            <person name="Calvi B.R."/>
            <person name="Bernardo de Carvalho A."/>
            <person name="Caspi A."/>
            <person name="Castrezana S."/>
            <person name="Celniker S.E."/>
            <person name="Chang J.L."/>
            <person name="Chapple C."/>
            <person name="Chatterji S."/>
            <person name="Chinwalla A."/>
            <person name="Civetta A."/>
            <person name="Clifton S.W."/>
            <person name="Comeron J.M."/>
            <person name="Costello J.C."/>
            <person name="Coyne J.A."/>
            <person name="Daub J."/>
            <person name="David R.G."/>
            <person name="Delcher A.L."/>
            <person name="Delehaunty K."/>
            <person name="Do C.B."/>
            <person name="Ebling H."/>
            <person name="Edwards K."/>
            <person name="Eickbush T."/>
            <person name="Evans J.D."/>
            <person name="Filipski A."/>
            <person name="Findeiss S."/>
            <person name="Freyhult E."/>
            <person name="Fulton L."/>
            <person name="Fulton R."/>
            <person name="Garcia A.C."/>
            <person name="Gardiner A."/>
            <person name="Garfield D.A."/>
            <person name="Garvin B.E."/>
            <person name="Gibson G."/>
            <person name="Gilbert D."/>
            <person name="Gnerre S."/>
            <person name="Godfrey J."/>
            <person name="Good R."/>
            <person name="Gotea V."/>
            <person name="Gravely B."/>
            <person name="Greenberg A.J."/>
            <person name="Griffiths-Jones S."/>
            <person name="Gross S."/>
            <person name="Guigo R."/>
            <person name="Gustafson E.A."/>
            <person name="Haerty W."/>
            <person name="Hahn M.W."/>
            <person name="Halligan D.L."/>
            <person name="Halpern A.L."/>
            <person name="Halter G.M."/>
            <person name="Han M.V."/>
            <person name="Heger A."/>
            <person name="Hillier L."/>
            <person name="Hinrichs A.S."/>
            <person name="Holmes I."/>
            <person name="Hoskins R.A."/>
            <person name="Hubisz M.J."/>
            <person name="Hultmark D."/>
            <person name="Huntley M.A."/>
            <person name="Jaffe D.B."/>
            <person name="Jagadeeshan S."/>
            <person name="Jeck W.R."/>
            <person name="Johnson J."/>
            <person name="Jones C.D."/>
            <person name="Jordan W.C."/>
            <person name="Karpen G.H."/>
            <person name="Kataoka E."/>
            <person name="Keightley P.D."/>
            <person name="Kheradpour P."/>
            <person name="Kirkness E.F."/>
            <person name="Koerich L.B."/>
            <person name="Kristiansen K."/>
            <person name="Kudrna D."/>
            <person name="Kulathinal R.J."/>
            <person name="Kumar S."/>
            <person name="Kwok R."/>
            <person name="Lander E."/>
            <person name="Langley C.H."/>
            <person name="Lapoint R."/>
            <person name="Lazzaro B.P."/>
            <person name="Lee S.J."/>
            <person name="Levesque L."/>
            <person name="Li R."/>
            <person name="Lin C.F."/>
            <person name="Lin M.F."/>
            <person name="Lindblad-Toh K."/>
            <person name="Llopart A."/>
            <person name="Long M."/>
            <person name="Low L."/>
            <person name="Lozovsky E."/>
            <person name="Lu J."/>
            <person name="Luo M."/>
            <person name="Machado C.A."/>
            <person name="Makalowski W."/>
            <person name="Marzo M."/>
            <person name="Matsuda M."/>
            <person name="Matzkin L."/>
            <person name="McAllister B."/>
            <person name="McBride C.S."/>
            <person name="McKernan B."/>
            <person name="McKernan K."/>
            <person name="Mendez-Lago M."/>
            <person name="Minx P."/>
            <person name="Mollenhauer M.U."/>
            <person name="Montooth K."/>
            <person name="Mount S.M."/>
            <person name="Mu X."/>
            <person name="Myers E."/>
            <person name="Negre B."/>
            <person name="Newfeld S."/>
            <person name="Nielsen R."/>
            <person name="Noor M.A."/>
            <person name="O'Grady P."/>
            <person name="Pachter L."/>
            <person name="Papaceit M."/>
            <person name="Parisi M.J."/>
            <person name="Parisi M."/>
            <person name="Parts L."/>
            <person name="Pedersen J.S."/>
            <person name="Pesole G."/>
            <person name="Phillippy A.M."/>
            <person name="Ponting C.P."/>
            <person name="Pop M."/>
            <person name="Porcelli D."/>
            <person name="Powell J.R."/>
            <person name="Prohaska S."/>
            <person name="Pruitt K."/>
            <person name="Puig M."/>
            <person name="Quesneville H."/>
            <person name="Ram K.R."/>
            <person name="Rand D."/>
            <person name="Rasmussen M.D."/>
            <person name="Reed L.K."/>
            <person name="Reenan R."/>
            <person name="Reily A."/>
            <person name="Remington K.A."/>
            <person name="Rieger T.T."/>
            <person name="Ritchie M.G."/>
            <person name="Robin C."/>
            <person name="Rogers Y.H."/>
            <person name="Rohde C."/>
            <person name="Rozas J."/>
            <person name="Rubenfield M.J."/>
            <person name="Ruiz A."/>
            <person name="Russo S."/>
            <person name="Salzberg S.L."/>
            <person name="Sanchez-Gracia A."/>
            <person name="Saranga D.J."/>
            <person name="Sato H."/>
            <person name="Schaeffer S.W."/>
            <person name="Schatz M.C."/>
            <person name="Schlenke T."/>
            <person name="Schwartz R."/>
            <person name="Segarra C."/>
            <person name="Singh R.S."/>
            <person name="Sirot L."/>
            <person name="Sirota M."/>
            <person name="Sisneros N.B."/>
            <person name="Smith C.D."/>
            <person name="Smith T.F."/>
            <person name="Spieth J."/>
            <person name="Stage D.E."/>
            <person name="Stark A."/>
            <person name="Stephan W."/>
            <person name="Strausberg R.L."/>
            <person name="Strempel S."/>
            <person name="Sturgill D."/>
            <person name="Sutton G."/>
            <person name="Sutton G.G."/>
            <person name="Tao W."/>
            <person name="Teichmann S."/>
            <person name="Tobari Y.N."/>
            <person name="Tomimura Y."/>
            <person name="Tsolas J.M."/>
            <person name="Valente V.L."/>
            <person name="Venter E."/>
            <person name="Venter J.C."/>
            <person name="Vicario S."/>
            <person name="Vieira F.G."/>
            <person name="Vilella A.J."/>
            <person name="Villasante A."/>
            <person name="Walenz B."/>
            <person name="Wang J."/>
            <person name="Wasserman M."/>
            <person name="Watts T."/>
            <person name="Wilson D."/>
            <person name="Wilson R.K."/>
            <person name="Wing R.A."/>
            <person name="Wolfner M.F."/>
            <person name="Wong A."/>
            <person name="Wong G.K."/>
            <person name="Wu C.I."/>
            <person name="Wu G."/>
            <person name="Yamamoto D."/>
            <person name="Yang H.P."/>
            <person name="Yang S.P."/>
            <person name="Yorke J.A."/>
            <person name="Yoshida K."/>
            <person name="Zdobnov E."/>
            <person name="Zhang P."/>
            <person name="Zhang Y."/>
            <person name="Zimin A.V."/>
            <person name="Baldwin J."/>
            <person name="Abdouelleil A."/>
            <person name="Abdulkadir J."/>
            <person name="Abebe A."/>
            <person name="Abera B."/>
            <person name="Abreu J."/>
            <person name="Acer S.C."/>
            <person name="Aftuck L."/>
            <person name="Alexander A."/>
            <person name="An P."/>
            <person name="Anderson E."/>
            <person name="Anderson S."/>
            <person name="Arachi H."/>
            <person name="Azer M."/>
            <person name="Bachantsang P."/>
            <person name="Barry A."/>
            <person name="Bayul T."/>
            <person name="Berlin A."/>
            <person name="Bessette D."/>
            <person name="Bloom T."/>
            <person name="Blye J."/>
            <person name="Boguslavskiy L."/>
            <person name="Bonnet C."/>
            <person name="Boukhgalter B."/>
            <person name="Bourzgui I."/>
            <person name="Brown A."/>
            <person name="Cahill P."/>
            <person name="Channer S."/>
            <person name="Cheshatsang Y."/>
            <person name="Chuda L."/>
            <person name="Citroen M."/>
            <person name="Collymore A."/>
            <person name="Cooke P."/>
            <person name="Costello M."/>
            <person name="D'Aco K."/>
            <person name="Daza R."/>
            <person name="De Haan G."/>
            <person name="DeGray S."/>
            <person name="DeMaso C."/>
            <person name="Dhargay N."/>
            <person name="Dooley K."/>
            <person name="Dooley E."/>
            <person name="Doricent M."/>
            <person name="Dorje P."/>
            <person name="Dorjee K."/>
            <person name="Dupes A."/>
            <person name="Elong R."/>
            <person name="Falk J."/>
            <person name="Farina A."/>
            <person name="Faro S."/>
            <person name="Ferguson D."/>
            <person name="Fisher S."/>
            <person name="Foley C.D."/>
            <person name="Franke A."/>
            <person name="Friedrich D."/>
            <person name="Gadbois L."/>
            <person name="Gearin G."/>
            <person name="Gearin C.R."/>
            <person name="Giannoukos G."/>
            <person name="Goode T."/>
            <person name="Graham J."/>
            <person name="Grandbois E."/>
            <person name="Grewal S."/>
            <person name="Gyaltsen K."/>
            <person name="Hafez N."/>
            <person name="Hagos B."/>
            <person name="Hall J."/>
            <person name="Henson C."/>
            <person name="Hollinger A."/>
            <person name="Honan T."/>
            <person name="Huard M.D."/>
            <person name="Hughes L."/>
            <person name="Hurhula B."/>
            <person name="Husby M.E."/>
            <person name="Kamat A."/>
            <person name="Kanga B."/>
            <person name="Kashin S."/>
            <person name="Khazanovich D."/>
            <person name="Kisner P."/>
            <person name="Lance K."/>
            <person name="Lara M."/>
            <person name="Lee W."/>
            <person name="Lennon N."/>
            <person name="Letendre F."/>
            <person name="LeVine R."/>
            <person name="Lipovsky A."/>
            <person name="Liu X."/>
            <person name="Liu J."/>
            <person name="Liu S."/>
            <person name="Lokyitsang T."/>
            <person name="Lokyitsang Y."/>
            <person name="Lubonja R."/>
            <person name="Lui A."/>
            <person name="MacDonald P."/>
            <person name="Magnisalis V."/>
            <person name="Maru K."/>
            <person name="Matthews C."/>
            <person name="McCusker W."/>
            <person name="McDonough S."/>
            <person name="Mehta T."/>
            <person name="Meldrim J."/>
            <person name="Meneus L."/>
            <person name="Mihai O."/>
            <person name="Mihalev A."/>
            <person name="Mihova T."/>
            <person name="Mittelman R."/>
            <person name="Mlenga V."/>
            <person name="Montmayeur A."/>
            <person name="Mulrain L."/>
            <person name="Navidi A."/>
            <person name="Naylor J."/>
            <person name="Negash T."/>
            <person name="Nguyen T."/>
            <person name="Nguyen N."/>
            <person name="Nicol R."/>
            <person name="Norbu C."/>
            <person name="Norbu N."/>
            <person name="Novod N."/>
            <person name="O'Neill B."/>
            <person name="Osman S."/>
            <person name="Markiewicz E."/>
            <person name="Oyono O.L."/>
            <person name="Patti C."/>
            <person name="Phunkhang P."/>
            <person name="Pierre F."/>
            <person name="Priest M."/>
            <person name="Raghuraman S."/>
            <person name="Rege F."/>
            <person name="Reyes R."/>
            <person name="Rise C."/>
            <person name="Rogov P."/>
            <person name="Ross K."/>
            <person name="Ryan E."/>
            <person name="Settipalli S."/>
            <person name="Shea T."/>
            <person name="Sherpa N."/>
            <person name="Shi L."/>
            <person name="Shih D."/>
            <person name="Sparrow T."/>
            <person name="Spaulding J."/>
            <person name="Stalker J."/>
            <person name="Stange-Thomann N."/>
            <person name="Stavropoulos S."/>
            <person name="Stone C."/>
            <person name="Strader C."/>
            <person name="Tesfaye S."/>
            <person name="Thomson T."/>
            <person name="Thoulutsang Y."/>
            <person name="Thoulutsang D."/>
            <person name="Topham K."/>
            <person name="Topping I."/>
            <person name="Tsamla T."/>
            <person name="Vassiliev H."/>
            <person name="Vo A."/>
            <person name="Wangchuk T."/>
            <person name="Wangdi T."/>
            <person name="Weiand M."/>
            <person name="Wilkinson J."/>
            <person name="Wilson A."/>
            <person name="Yadav S."/>
            <person name="Young G."/>
            <person name="Yu Q."/>
            <person name="Zembek L."/>
            <person name="Zhong D."/>
            <person name="Zimmer A."/>
            <person name="Zwirko Z."/>
            <person name="Jaffe D.B."/>
            <person name="Alvarez P."/>
            <person name="Brockman W."/>
            <person name="Butler J."/>
            <person name="Chin C."/>
            <person name="Gnerre S."/>
            <person name="Grabherr M."/>
            <person name="Kleber M."/>
            <person name="Mauceli E."/>
            <person name="MacCallum I."/>
        </authorList>
    </citation>
    <scope>NUCLEOTIDE SEQUENCE [LARGE SCALE GENOMIC DNA]</scope>
    <source>
        <strain evidence="6">Tucson 14024-0371.13</strain>
    </source>
</reference>
<dbReference type="Gene3D" id="3.40.30.10">
    <property type="entry name" value="Glutaredoxin"/>
    <property type="match status" value="1"/>
</dbReference>
<dbReference type="SUPFAM" id="SSF47616">
    <property type="entry name" value="GST C-terminal domain-like"/>
    <property type="match status" value="1"/>
</dbReference>
<dbReference type="InterPro" id="IPR036282">
    <property type="entry name" value="Glutathione-S-Trfase_C_sf"/>
</dbReference>
<dbReference type="EC" id="2.5.1.18" evidence="5"/>
<gene>
    <name evidence="5" type="primary">Dana\GF10159</name>
    <name evidence="5" type="synonym">dana_GLEANR_10115</name>
    <name evidence="5" type="synonym">GLEANR_10115</name>
    <name evidence="5" type="ORF">GF10159</name>
</gene>
<accession>A0A0P8XU91</accession>
<dbReference type="FunFam" id="1.20.1050.10:FF:000009">
    <property type="entry name" value="Glutathione S-transferase omega-1"/>
    <property type="match status" value="1"/>
</dbReference>
<proteinExistence type="inferred from homology"/>
<dbReference type="Proteomes" id="UP000007801">
    <property type="component" value="Unassembled WGS sequence"/>
</dbReference>
<keyword evidence="2" id="KW-0560">Oxidoreductase</keyword>
<dbReference type="FunFam" id="3.40.30.10:FF:000123">
    <property type="entry name" value="Glutathione transferase o1"/>
    <property type="match status" value="1"/>
</dbReference>
<dbReference type="PANTHER" id="PTHR43968">
    <property type="match status" value="1"/>
</dbReference>
<dbReference type="InterPro" id="IPR004045">
    <property type="entry name" value="Glutathione_S-Trfase_N"/>
</dbReference>
<dbReference type="AlphaFoldDB" id="A0A0P8XU91"/>
<dbReference type="GO" id="GO:0004364">
    <property type="term" value="F:glutathione transferase activity"/>
    <property type="evidence" value="ECO:0007669"/>
    <property type="project" value="UniProtKB-EC"/>
</dbReference>
<dbReference type="EMBL" id="CH902618">
    <property type="protein sequence ID" value="KPU78185.1"/>
    <property type="molecule type" value="Genomic_DNA"/>
</dbReference>
<evidence type="ECO:0000259" key="4">
    <source>
        <dbReference type="PROSITE" id="PS50405"/>
    </source>
</evidence>
<feature type="domain" description="GST C-terminal" evidence="4">
    <location>
        <begin position="107"/>
        <end position="237"/>
    </location>
</feature>
<evidence type="ECO:0000256" key="2">
    <source>
        <dbReference type="ARBA" id="ARBA00023002"/>
    </source>
</evidence>
<dbReference type="CTD" id="9446"/>